<accession>A0ABS4AEC1</accession>
<protein>
    <submittedName>
        <fullName evidence="1">Uncharacterized protein</fullName>
    </submittedName>
</protein>
<evidence type="ECO:0000313" key="1">
    <source>
        <dbReference type="EMBL" id="MBP0445196.1"/>
    </source>
</evidence>
<gene>
    <name evidence="1" type="ORF">J8J14_10430</name>
</gene>
<dbReference type="RefSeq" id="WP_209379439.1">
    <property type="nucleotide sequence ID" value="NZ_JAGIZB010000008.1"/>
</dbReference>
<dbReference type="Proteomes" id="UP000681594">
    <property type="component" value="Unassembled WGS sequence"/>
</dbReference>
<organism evidence="1 2">
    <name type="scientific">Pararoseomonas baculiformis</name>
    <dbReference type="NCBI Taxonomy" id="2820812"/>
    <lineage>
        <taxon>Bacteria</taxon>
        <taxon>Pseudomonadati</taxon>
        <taxon>Pseudomonadota</taxon>
        <taxon>Alphaproteobacteria</taxon>
        <taxon>Acetobacterales</taxon>
        <taxon>Acetobacteraceae</taxon>
        <taxon>Pararoseomonas</taxon>
    </lineage>
</organism>
<keyword evidence="2" id="KW-1185">Reference proteome</keyword>
<evidence type="ECO:0000313" key="2">
    <source>
        <dbReference type="Proteomes" id="UP000681594"/>
    </source>
</evidence>
<reference evidence="1 2" key="1">
    <citation type="submission" date="2021-03" db="EMBL/GenBank/DDBJ databases">
        <authorList>
            <person name="So Y."/>
        </authorList>
    </citation>
    <scope>NUCLEOTIDE SEQUENCE [LARGE SCALE GENOMIC DNA]</scope>
    <source>
        <strain evidence="1 2">SSH11</strain>
    </source>
</reference>
<comment type="caution">
    <text evidence="1">The sequence shown here is derived from an EMBL/GenBank/DDBJ whole genome shotgun (WGS) entry which is preliminary data.</text>
</comment>
<name>A0ABS4AEC1_9PROT</name>
<proteinExistence type="predicted"/>
<sequence length="134" mass="13872">MIESFLLGAGGTGRDPLASEGLRVGALLDLHPNGRSGVEVRAQDGRPLGRLPSEDAQLVAELLGQGAIASARVRGLIPAFGRSRVQIAIEVEAKAARHQSLGDAPYGRSGFHDTGDEFLAAGIFECGPPCGTRA</sequence>
<dbReference type="EMBL" id="JAGIZB010000008">
    <property type="protein sequence ID" value="MBP0445196.1"/>
    <property type="molecule type" value="Genomic_DNA"/>
</dbReference>